<protein>
    <submittedName>
        <fullName evidence="1">Uncharacterized protein</fullName>
    </submittedName>
</protein>
<dbReference type="Proteomes" id="UP000828048">
    <property type="component" value="Chromosome 9"/>
</dbReference>
<evidence type="ECO:0000313" key="2">
    <source>
        <dbReference type="Proteomes" id="UP000828048"/>
    </source>
</evidence>
<comment type="caution">
    <text evidence="1">The sequence shown here is derived from an EMBL/GenBank/DDBJ whole genome shotgun (WGS) entry which is preliminary data.</text>
</comment>
<sequence>MEAIEIRNQPEDLRSHLAVRCAKAALFLSRLKFPPNRPADSTNFTVHEGDGIEKKGGGSDEEIGEGEIEESKGEALQRDGVASADAAFAVSMDSLFDARPQIPLIIVTSQFGNNLIHYMYRHFPCIGIRL</sequence>
<dbReference type="EMBL" id="CM037159">
    <property type="protein sequence ID" value="KAH7866418.1"/>
    <property type="molecule type" value="Genomic_DNA"/>
</dbReference>
<gene>
    <name evidence="1" type="ORF">Vadar_020194</name>
</gene>
<accession>A0ACB7ZKN1</accession>
<organism evidence="1 2">
    <name type="scientific">Vaccinium darrowii</name>
    <dbReference type="NCBI Taxonomy" id="229202"/>
    <lineage>
        <taxon>Eukaryota</taxon>
        <taxon>Viridiplantae</taxon>
        <taxon>Streptophyta</taxon>
        <taxon>Embryophyta</taxon>
        <taxon>Tracheophyta</taxon>
        <taxon>Spermatophyta</taxon>
        <taxon>Magnoliopsida</taxon>
        <taxon>eudicotyledons</taxon>
        <taxon>Gunneridae</taxon>
        <taxon>Pentapetalae</taxon>
        <taxon>asterids</taxon>
        <taxon>Ericales</taxon>
        <taxon>Ericaceae</taxon>
        <taxon>Vaccinioideae</taxon>
        <taxon>Vaccinieae</taxon>
        <taxon>Vaccinium</taxon>
    </lineage>
</organism>
<name>A0ACB7ZKN1_9ERIC</name>
<reference evidence="1 2" key="1">
    <citation type="journal article" date="2021" name="Hortic Res">
        <title>High-quality reference genome and annotation aids understanding of berry development for evergreen blueberry (Vaccinium darrowii).</title>
        <authorList>
            <person name="Yu J."/>
            <person name="Hulse-Kemp A.M."/>
            <person name="Babiker E."/>
            <person name="Staton M."/>
        </authorList>
    </citation>
    <scope>NUCLEOTIDE SEQUENCE [LARGE SCALE GENOMIC DNA]</scope>
    <source>
        <strain evidence="2">cv. NJ 8807/NJ 8810</strain>
        <tissue evidence="1">Young leaf</tissue>
    </source>
</reference>
<proteinExistence type="predicted"/>
<keyword evidence="2" id="KW-1185">Reference proteome</keyword>
<evidence type="ECO:0000313" key="1">
    <source>
        <dbReference type="EMBL" id="KAH7866418.1"/>
    </source>
</evidence>